<dbReference type="PANTHER" id="PTHR11349">
    <property type="entry name" value="NUCLEOSIDE DIPHOSPHATE KINASE"/>
    <property type="match status" value="1"/>
</dbReference>
<dbReference type="Gene3D" id="3.30.70.141">
    <property type="entry name" value="Nucleoside diphosphate kinase-like domain"/>
    <property type="match status" value="1"/>
</dbReference>
<accession>A0A367EI98</accession>
<dbReference type="EMBL" id="QOIL01000040">
    <property type="protein sequence ID" value="RCG17794.1"/>
    <property type="molecule type" value="Genomic_DNA"/>
</dbReference>
<dbReference type="PROSITE" id="PS51374">
    <property type="entry name" value="NDPK_LIKE"/>
    <property type="match status" value="1"/>
</dbReference>
<dbReference type="InterPro" id="IPR034907">
    <property type="entry name" value="NDK-like_dom"/>
</dbReference>
<keyword evidence="5" id="KW-0418">Kinase</keyword>
<comment type="similarity">
    <text evidence="2 7 8">Belongs to the NDK family.</text>
</comment>
<evidence type="ECO:0000256" key="2">
    <source>
        <dbReference type="ARBA" id="ARBA00008142"/>
    </source>
</evidence>
<dbReference type="Pfam" id="PF00334">
    <property type="entry name" value="NDK"/>
    <property type="match status" value="1"/>
</dbReference>
<evidence type="ECO:0000256" key="8">
    <source>
        <dbReference type="RuleBase" id="RU004011"/>
    </source>
</evidence>
<feature type="domain" description="Nucleoside diphosphate kinase-like" evidence="9">
    <location>
        <begin position="26"/>
        <end position="177"/>
    </location>
</feature>
<evidence type="ECO:0000259" key="9">
    <source>
        <dbReference type="SMART" id="SM00562"/>
    </source>
</evidence>
<organism evidence="10 11">
    <name type="scientific">Sphaerisporangium album</name>
    <dbReference type="NCBI Taxonomy" id="509200"/>
    <lineage>
        <taxon>Bacteria</taxon>
        <taxon>Bacillati</taxon>
        <taxon>Actinomycetota</taxon>
        <taxon>Actinomycetes</taxon>
        <taxon>Streptosporangiales</taxon>
        <taxon>Streptosporangiaceae</taxon>
        <taxon>Sphaerisporangium</taxon>
    </lineage>
</organism>
<dbReference type="GO" id="GO:0006183">
    <property type="term" value="P:GTP biosynthetic process"/>
    <property type="evidence" value="ECO:0007669"/>
    <property type="project" value="InterPro"/>
</dbReference>
<evidence type="ECO:0000256" key="5">
    <source>
        <dbReference type="ARBA" id="ARBA00022777"/>
    </source>
</evidence>
<comment type="cofactor">
    <cofactor evidence="1">
        <name>Mg(2+)</name>
        <dbReference type="ChEBI" id="CHEBI:18420"/>
    </cofactor>
</comment>
<dbReference type="InterPro" id="IPR036850">
    <property type="entry name" value="NDK-like_dom_sf"/>
</dbReference>
<comment type="caution">
    <text evidence="7">Lacks conserved residue(s) required for the propagation of feature annotation.</text>
</comment>
<name>A0A367EI98_9ACTN</name>
<dbReference type="OrthoDB" id="9801161at2"/>
<dbReference type="Proteomes" id="UP000253094">
    <property type="component" value="Unassembled WGS sequence"/>
</dbReference>
<dbReference type="GO" id="GO:0004550">
    <property type="term" value="F:nucleoside diphosphate kinase activity"/>
    <property type="evidence" value="ECO:0007669"/>
    <property type="project" value="UniProtKB-EC"/>
</dbReference>
<sequence length="185" mass="20032">MAGRLPLAPARPAGDAVSPVDWSRWTVILLKPDCVARGLVDDVLAWVAREVTVTGQKTLTVTSEQIFAHYDDMLAPHLSAEFGFDIAADLRRLYVGHQVAVALGHGDGAAPRVRRMLGDTDPSLAGTDTIRGYFGVDSLATARGENRLINNVIHTSDHEGVVERDFGIWYGPSHLHLLANLRSAS</sequence>
<dbReference type="GO" id="GO:0006241">
    <property type="term" value="P:CTP biosynthetic process"/>
    <property type="evidence" value="ECO:0007669"/>
    <property type="project" value="InterPro"/>
</dbReference>
<evidence type="ECO:0000313" key="11">
    <source>
        <dbReference type="Proteomes" id="UP000253094"/>
    </source>
</evidence>
<evidence type="ECO:0000256" key="1">
    <source>
        <dbReference type="ARBA" id="ARBA00001946"/>
    </source>
</evidence>
<dbReference type="AlphaFoldDB" id="A0A367EI98"/>
<evidence type="ECO:0000313" key="10">
    <source>
        <dbReference type="EMBL" id="RCG17794.1"/>
    </source>
</evidence>
<protein>
    <recommendedName>
        <fullName evidence="3">nucleoside-diphosphate kinase</fullName>
        <ecNumber evidence="3">2.7.4.6</ecNumber>
    </recommendedName>
</protein>
<comment type="caution">
    <text evidence="10">The sequence shown here is derived from an EMBL/GenBank/DDBJ whole genome shotgun (WGS) entry which is preliminary data.</text>
</comment>
<dbReference type="SMART" id="SM00562">
    <property type="entry name" value="NDK"/>
    <property type="match status" value="1"/>
</dbReference>
<dbReference type="EC" id="2.7.4.6" evidence="3"/>
<gene>
    <name evidence="10" type="ORF">DQ384_39555</name>
</gene>
<keyword evidence="11" id="KW-1185">Reference proteome</keyword>
<dbReference type="GO" id="GO:0006228">
    <property type="term" value="P:UTP biosynthetic process"/>
    <property type="evidence" value="ECO:0007669"/>
    <property type="project" value="InterPro"/>
</dbReference>
<reference evidence="10 11" key="1">
    <citation type="submission" date="2018-06" db="EMBL/GenBank/DDBJ databases">
        <title>Sphaerisporangium craniellae sp. nov., isolated from a marine sponge in the South China Sea.</title>
        <authorList>
            <person name="Li L."/>
        </authorList>
    </citation>
    <scope>NUCLEOTIDE SEQUENCE [LARGE SCALE GENOMIC DNA]</scope>
    <source>
        <strain evidence="10 11">CCTCC AA 208026</strain>
    </source>
</reference>
<proteinExistence type="inferred from homology"/>
<evidence type="ECO:0000256" key="3">
    <source>
        <dbReference type="ARBA" id="ARBA00012966"/>
    </source>
</evidence>
<evidence type="ECO:0000256" key="4">
    <source>
        <dbReference type="ARBA" id="ARBA00022679"/>
    </source>
</evidence>
<dbReference type="PRINTS" id="PR01243">
    <property type="entry name" value="NUCDPKINASE"/>
</dbReference>
<dbReference type="SUPFAM" id="SSF54919">
    <property type="entry name" value="Nucleoside diphosphate kinase, NDK"/>
    <property type="match status" value="1"/>
</dbReference>
<dbReference type="InterPro" id="IPR001564">
    <property type="entry name" value="Nucleoside_diP_kinase"/>
</dbReference>
<evidence type="ECO:0000256" key="6">
    <source>
        <dbReference type="ARBA" id="ARBA00023080"/>
    </source>
</evidence>
<keyword evidence="6" id="KW-0546">Nucleotide metabolism</keyword>
<evidence type="ECO:0000256" key="7">
    <source>
        <dbReference type="PROSITE-ProRule" id="PRU00706"/>
    </source>
</evidence>
<keyword evidence="4" id="KW-0808">Transferase</keyword>